<dbReference type="InParanoid" id="A0A420WDD3"/>
<dbReference type="GO" id="GO:0030288">
    <property type="term" value="C:outer membrane-bounded periplasmic space"/>
    <property type="evidence" value="ECO:0007669"/>
    <property type="project" value="TreeGrafter"/>
</dbReference>
<dbReference type="GO" id="GO:0009279">
    <property type="term" value="C:cell outer membrane"/>
    <property type="evidence" value="ECO:0007669"/>
    <property type="project" value="TreeGrafter"/>
</dbReference>
<dbReference type="PANTHER" id="PTHR36504">
    <property type="entry name" value="LIPOPOLYSACCHARIDE EXPORT SYSTEM PROTEIN LPTA"/>
    <property type="match status" value="1"/>
</dbReference>
<dbReference type="Proteomes" id="UP000282211">
    <property type="component" value="Unassembled WGS sequence"/>
</dbReference>
<name>A0A420WDD3_9PROT</name>
<dbReference type="PANTHER" id="PTHR36504:SF1">
    <property type="entry name" value="LIPOPOLYSACCHARIDE EXPORT SYSTEM PROTEIN LPTA"/>
    <property type="match status" value="1"/>
</dbReference>
<dbReference type="InterPro" id="IPR005653">
    <property type="entry name" value="OstA-like_N"/>
</dbReference>
<evidence type="ECO:0000256" key="2">
    <source>
        <dbReference type="SAM" id="SignalP"/>
    </source>
</evidence>
<evidence type="ECO:0000256" key="1">
    <source>
        <dbReference type="ARBA" id="ARBA00022729"/>
    </source>
</evidence>
<organism evidence="4 5">
    <name type="scientific">Litorimonas taeanensis</name>
    <dbReference type="NCBI Taxonomy" id="568099"/>
    <lineage>
        <taxon>Bacteria</taxon>
        <taxon>Pseudomonadati</taxon>
        <taxon>Pseudomonadota</taxon>
        <taxon>Alphaproteobacteria</taxon>
        <taxon>Maricaulales</taxon>
        <taxon>Robiginitomaculaceae</taxon>
    </lineage>
</organism>
<keyword evidence="5" id="KW-1185">Reference proteome</keyword>
<feature type="domain" description="Organic solvent tolerance-like N-terminal" evidence="3">
    <location>
        <begin position="37"/>
        <end position="144"/>
    </location>
</feature>
<dbReference type="FunCoup" id="A0A420WDD3">
    <property type="interactions" value="28"/>
</dbReference>
<dbReference type="GO" id="GO:0015920">
    <property type="term" value="P:lipopolysaccharide transport"/>
    <property type="evidence" value="ECO:0007669"/>
    <property type="project" value="TreeGrafter"/>
</dbReference>
<dbReference type="Gene3D" id="2.60.450.10">
    <property type="entry name" value="Lipopolysaccharide (LPS) transport protein A like domain"/>
    <property type="match status" value="1"/>
</dbReference>
<dbReference type="InterPro" id="IPR052037">
    <property type="entry name" value="LPS_export_LptA"/>
</dbReference>
<accession>A0A420WDD3</accession>
<dbReference type="EMBL" id="RBII01000002">
    <property type="protein sequence ID" value="RKQ69027.1"/>
    <property type="molecule type" value="Genomic_DNA"/>
</dbReference>
<sequence>MRILSALPVFSLLGMIGFASPTFAQFSNTSNAPITIDADDSRLESGSAVFSGQVDARQGDVRILTDEMTITGRKGGGVNAAVSDIDTIVAVGNFYYITPTQEVRGQRGIYRQASNDFTVTGNVVLLQNDSVVTGDTLIYNLETEEARMVSNCKGRKCGLSQRVRVLIQNTDQNGTKG</sequence>
<reference evidence="4 5" key="1">
    <citation type="submission" date="2018-10" db="EMBL/GenBank/DDBJ databases">
        <title>Genomic Encyclopedia of Type Strains, Phase IV (KMG-IV): sequencing the most valuable type-strain genomes for metagenomic binning, comparative biology and taxonomic classification.</title>
        <authorList>
            <person name="Goeker M."/>
        </authorList>
    </citation>
    <scope>NUCLEOTIDE SEQUENCE [LARGE SCALE GENOMIC DNA]</scope>
    <source>
        <strain evidence="4 5">DSM 22008</strain>
    </source>
</reference>
<feature type="signal peptide" evidence="2">
    <location>
        <begin position="1"/>
        <end position="24"/>
    </location>
</feature>
<evidence type="ECO:0000259" key="3">
    <source>
        <dbReference type="Pfam" id="PF03968"/>
    </source>
</evidence>
<dbReference type="GO" id="GO:0017089">
    <property type="term" value="F:glycolipid transfer activity"/>
    <property type="evidence" value="ECO:0007669"/>
    <property type="project" value="TreeGrafter"/>
</dbReference>
<dbReference type="Pfam" id="PF03968">
    <property type="entry name" value="LptD_N"/>
    <property type="match status" value="1"/>
</dbReference>
<comment type="caution">
    <text evidence="4">The sequence shown here is derived from an EMBL/GenBank/DDBJ whole genome shotgun (WGS) entry which is preliminary data.</text>
</comment>
<feature type="chain" id="PRO_5018996645" evidence="2">
    <location>
        <begin position="25"/>
        <end position="177"/>
    </location>
</feature>
<keyword evidence="1 2" id="KW-0732">Signal</keyword>
<evidence type="ECO:0000313" key="4">
    <source>
        <dbReference type="EMBL" id="RKQ69027.1"/>
    </source>
</evidence>
<proteinExistence type="predicted"/>
<dbReference type="AlphaFoldDB" id="A0A420WDD3"/>
<gene>
    <name evidence="4" type="ORF">DES40_1806</name>
</gene>
<evidence type="ECO:0000313" key="5">
    <source>
        <dbReference type="Proteomes" id="UP000282211"/>
    </source>
</evidence>
<protein>
    <submittedName>
        <fullName evidence="4">Lipopolysaccharide export system protein LptA</fullName>
    </submittedName>
</protein>